<dbReference type="Pfam" id="PF00226">
    <property type="entry name" value="DnaJ"/>
    <property type="match status" value="1"/>
</dbReference>
<evidence type="ECO:0000259" key="2">
    <source>
        <dbReference type="PROSITE" id="PS50076"/>
    </source>
</evidence>
<protein>
    <recommendedName>
        <fullName evidence="6">J domain-containing protein</fullName>
    </recommendedName>
</protein>
<feature type="compositionally biased region" description="Low complexity" evidence="1">
    <location>
        <begin position="734"/>
        <end position="743"/>
    </location>
</feature>
<proteinExistence type="predicted"/>
<organism evidence="4 5">
    <name type="scientific">Volvox africanus</name>
    <dbReference type="NCBI Taxonomy" id="51714"/>
    <lineage>
        <taxon>Eukaryota</taxon>
        <taxon>Viridiplantae</taxon>
        <taxon>Chlorophyta</taxon>
        <taxon>core chlorophytes</taxon>
        <taxon>Chlorophyceae</taxon>
        <taxon>CS clade</taxon>
        <taxon>Chlamydomonadales</taxon>
        <taxon>Volvocaceae</taxon>
        <taxon>Volvox</taxon>
    </lineage>
</organism>
<evidence type="ECO:0000259" key="3">
    <source>
        <dbReference type="PROSITE" id="PS50967"/>
    </source>
</evidence>
<feature type="region of interest" description="Disordered" evidence="1">
    <location>
        <begin position="687"/>
        <end position="717"/>
    </location>
</feature>
<dbReference type="SUPFAM" id="SSF46565">
    <property type="entry name" value="Chaperone J-domain"/>
    <property type="match status" value="1"/>
</dbReference>
<feature type="region of interest" description="Disordered" evidence="1">
    <location>
        <begin position="996"/>
        <end position="1019"/>
    </location>
</feature>
<dbReference type="InterPro" id="IPR044876">
    <property type="entry name" value="HRDC_dom_sf"/>
</dbReference>
<name>A0ABQ5SNT9_9CHLO</name>
<feature type="compositionally biased region" description="Gly residues" evidence="1">
    <location>
        <begin position="759"/>
        <end position="771"/>
    </location>
</feature>
<dbReference type="SMART" id="SM00271">
    <property type="entry name" value="DnaJ"/>
    <property type="match status" value="1"/>
</dbReference>
<dbReference type="InterPro" id="IPR010997">
    <property type="entry name" value="HRDC-like_sf"/>
</dbReference>
<evidence type="ECO:0000256" key="1">
    <source>
        <dbReference type="SAM" id="MobiDB-lite"/>
    </source>
</evidence>
<keyword evidence="5" id="KW-1185">Reference proteome</keyword>
<dbReference type="InterPro" id="IPR036869">
    <property type="entry name" value="J_dom_sf"/>
</dbReference>
<feature type="region of interest" description="Disordered" evidence="1">
    <location>
        <begin position="903"/>
        <end position="934"/>
    </location>
</feature>
<feature type="compositionally biased region" description="Low complexity" evidence="1">
    <location>
        <begin position="156"/>
        <end position="173"/>
    </location>
</feature>
<feature type="domain" description="J" evidence="2">
    <location>
        <begin position="1354"/>
        <end position="1412"/>
    </location>
</feature>
<feature type="compositionally biased region" description="Basic and acidic residues" evidence="1">
    <location>
        <begin position="695"/>
        <end position="705"/>
    </location>
</feature>
<dbReference type="PROSITE" id="PS50967">
    <property type="entry name" value="HRDC"/>
    <property type="match status" value="1"/>
</dbReference>
<sequence length="1412" mass="143267">MYLAASPDAWDLLWTFPDVSVASTSLSVPSKSVVVHRVAPTDPIPPHVNASKCRPFGTSKPIARQLVGAFTYDAVTPEAIVLGCGGSAKPSDAPGHREVDAGHKTSQSVKRCVQIADENDGKGQESRGCFLDTVTSSLHCPDISGDVSGDAASAPTSSVNSLTSRSSVQSVTTLDGGGDGRRVGAQDANPTEGETALVAGDRQHKKSVSADSRHHHFLPGDHVAGERIREPLPSTELSDGSETSSSSRSAKISIGACTGTGTYSTGRVGLGSCQAADAATLAARNEMGRWISLDVITDGRGVHSTAMYGNGDPIDRGQQPCHTASEEPCIAVTMEGPGVTAAAAAATWGSESLRQFYRNRDPRRQRSLECQQQPGLLDVSEQQRQQYRHQFISKTHIPTAVSLPPGGELRSLFDASLRAPSDAMPPLAGVPAEAASGAAAGKTSLSATNATAAAADPVTTYTGATCDAAMSPPLQHQQRLPLQHTAIRRGPRTTTALLLSKVRSGVAAAAAPAVVAAARVDRDFGACEAVCVRGSEWWPRRTTVGCCKQRVGVGGGSTRRAAEGIRKNRSTHLQPGLVVYDRDMEDRLEFEASGFSSDSSSGGWGGLRCATAAAVTAKPHDRRRTATSMLDEVQRALAAAAANADTDVAVTAAVGGGLHHRKAWRLPPLLRGRFDFSTARRRGSHVAAVARGGRRGLEATEKLAEKGGGPLSRPKAMGSDLERLRGAGNGAVGGAAAACPSAGHTLAQPPGSGSRSSSSGGGGGGDDGGNGSSPALALLQALDAWRTRRARSVRKTPEALLRLGLLADLAARCPTAVLELEDFPGLPRPFTRKYGQEVLDICRNHAHLRASRAAAVGATGGGDIGGGPRTYVSSGGGGGGGGGSMVATAAAQPVFGQRLAEEGADAIDRAPRPSSKCSDDGGDDDDPVGGGEILGAHVNDAAQGCGESGDDSGGGAAEDGPVCVATINRPVGPSGDVAQHVWRMRQQLLHILGVQEGDDDRPPRATMSRRRLAPSSAAVGGGGMVGSDVCGAVGGGGSSAPASGDLTPRGRCGNADTGPLSTGGAIGSGNRGGWEVASSHMCHTSGCRAASPSPSPSHPSDEIRKVVSTAAANGDVGGAGIAEGVGPKREAREVKAAAAAAKSTAGASAAGTADAAAATRCAGKRLTPDGGGVHRSSPGKARKCGPADSPRQAATAAGMVYLGALRAATAGEAVPAGWSPLPEGCRARSGRRLALASTPSLNGAKVKCLLGYLAEAGTAAAPLLEAIVPHPVLWGSDAGGTSAPSSSAATVTGASASAAVVPAAAVAMATAAHRLGRIGGQEQLRQLRGLVEVAMPAWEVRRVLSCRTLSPAAQAVAVLRLDYGASRDTVRLAFRRLSLLVHPDKNRSSGAADAFALVSAAASRLLGGQQQK</sequence>
<dbReference type="InterPro" id="IPR002121">
    <property type="entry name" value="HRDC_dom"/>
</dbReference>
<comment type="caution">
    <text evidence="4">The sequence shown here is derived from an EMBL/GenBank/DDBJ whole genome shotgun (WGS) entry which is preliminary data.</text>
</comment>
<gene>
    <name evidence="4" type="ORF">VaNZ11_016659</name>
</gene>
<evidence type="ECO:0000313" key="4">
    <source>
        <dbReference type="EMBL" id="GLI71444.1"/>
    </source>
</evidence>
<dbReference type="EMBL" id="BSDZ01000112">
    <property type="protein sequence ID" value="GLI71444.1"/>
    <property type="molecule type" value="Genomic_DNA"/>
</dbReference>
<reference evidence="4 5" key="1">
    <citation type="journal article" date="2023" name="IScience">
        <title>Expanded male sex-determining region conserved during the evolution of homothallism in the green alga Volvox.</title>
        <authorList>
            <person name="Yamamoto K."/>
            <person name="Matsuzaki R."/>
            <person name="Mahakham W."/>
            <person name="Heman W."/>
            <person name="Sekimoto H."/>
            <person name="Kawachi M."/>
            <person name="Minakuchi Y."/>
            <person name="Toyoda A."/>
            <person name="Nozaki H."/>
        </authorList>
    </citation>
    <scope>NUCLEOTIDE SEQUENCE [LARGE SCALE GENOMIC DNA]</scope>
    <source>
        <strain evidence="4 5">NIES-4468</strain>
    </source>
</reference>
<dbReference type="Proteomes" id="UP001165090">
    <property type="component" value="Unassembled WGS sequence"/>
</dbReference>
<feature type="region of interest" description="Disordered" evidence="1">
    <location>
        <begin position="732"/>
        <end position="773"/>
    </location>
</feature>
<feature type="region of interest" description="Disordered" evidence="1">
    <location>
        <begin position="1165"/>
        <end position="1190"/>
    </location>
</feature>
<feature type="region of interest" description="Disordered" evidence="1">
    <location>
        <begin position="148"/>
        <end position="227"/>
    </location>
</feature>
<evidence type="ECO:0008006" key="6">
    <source>
        <dbReference type="Google" id="ProtNLM"/>
    </source>
</evidence>
<dbReference type="InterPro" id="IPR001623">
    <property type="entry name" value="DnaJ_domain"/>
</dbReference>
<feature type="domain" description="HRDC" evidence="3">
    <location>
        <begin position="772"/>
        <end position="852"/>
    </location>
</feature>
<dbReference type="Gene3D" id="1.10.287.110">
    <property type="entry name" value="DnaJ domain"/>
    <property type="match status" value="1"/>
</dbReference>
<dbReference type="SUPFAM" id="SSF47819">
    <property type="entry name" value="HRDC-like"/>
    <property type="match status" value="1"/>
</dbReference>
<feature type="compositionally biased region" description="Basic residues" evidence="1">
    <location>
        <begin position="203"/>
        <end position="217"/>
    </location>
</feature>
<dbReference type="PANTHER" id="PTHR46620">
    <property type="entry name" value="J DOMAIN-CONTAINING PROTEIN SPF31"/>
    <property type="match status" value="1"/>
</dbReference>
<dbReference type="CDD" id="cd06257">
    <property type="entry name" value="DnaJ"/>
    <property type="match status" value="1"/>
</dbReference>
<dbReference type="Pfam" id="PF00570">
    <property type="entry name" value="HRDC"/>
    <property type="match status" value="1"/>
</dbReference>
<accession>A0ABQ5SNT9</accession>
<dbReference type="Gene3D" id="1.10.150.80">
    <property type="entry name" value="HRDC domain"/>
    <property type="match status" value="1"/>
</dbReference>
<dbReference type="PANTHER" id="PTHR46620:SF1">
    <property type="entry name" value="J DOMAIN-CONTAINING PROTEIN SPF31"/>
    <property type="match status" value="1"/>
</dbReference>
<evidence type="ECO:0000313" key="5">
    <source>
        <dbReference type="Proteomes" id="UP001165090"/>
    </source>
</evidence>
<dbReference type="PROSITE" id="PS50076">
    <property type="entry name" value="DNAJ_2"/>
    <property type="match status" value="1"/>
</dbReference>